<protein>
    <submittedName>
        <fullName evidence="1">Uncharacterized protein</fullName>
    </submittedName>
</protein>
<dbReference type="AlphaFoldDB" id="A0A6N3E965"/>
<organism evidence="1">
    <name type="scientific">Intestinibacter bartlettii</name>
    <dbReference type="NCBI Taxonomy" id="261299"/>
    <lineage>
        <taxon>Bacteria</taxon>
        <taxon>Bacillati</taxon>
        <taxon>Bacillota</taxon>
        <taxon>Clostridia</taxon>
        <taxon>Peptostreptococcales</taxon>
        <taxon>Peptostreptococcaceae</taxon>
        <taxon>Intestinibacter</taxon>
    </lineage>
</organism>
<evidence type="ECO:0000313" key="1">
    <source>
        <dbReference type="EMBL" id="VYU37232.1"/>
    </source>
</evidence>
<gene>
    <name evidence="1" type="ORF">IBLFYP30_02497</name>
</gene>
<dbReference type="EMBL" id="CACRUE010000033">
    <property type="protein sequence ID" value="VYU37232.1"/>
    <property type="molecule type" value="Genomic_DNA"/>
</dbReference>
<reference evidence="1" key="1">
    <citation type="submission" date="2019-11" db="EMBL/GenBank/DDBJ databases">
        <authorList>
            <person name="Feng L."/>
        </authorList>
    </citation>
    <scope>NUCLEOTIDE SEQUENCE</scope>
    <source>
        <strain evidence="1">IbartlettiiLFYP30</strain>
    </source>
</reference>
<name>A0A6N3E965_9FIRM</name>
<accession>A0A6N3E965</accession>
<dbReference type="RefSeq" id="WP_024047732.1">
    <property type="nucleotide sequence ID" value="NZ_CABIXZ010000001.1"/>
</dbReference>
<proteinExistence type="predicted"/>
<sequence length="194" mass="22312">MKKIILTLLVLVFCVVGCSKNNSSLYGESKDGKYINERYGFSIDIPEDWELNSVEETKEANVNEDGKELDENEVEKNIDEYTLRMMFPTKTKDKVIVIKKYNLVIATTEEVSITVKNSNNLDEFTKEVNETFNNNKGRISNKKINGKDTKVIEYHNSIVYLIKINENKILNITSSYADESEDKILNMLDSISFK</sequence>